<feature type="signal peptide" evidence="1">
    <location>
        <begin position="1"/>
        <end position="21"/>
    </location>
</feature>
<dbReference type="OrthoDB" id="1435261at2"/>
<proteinExistence type="predicted"/>
<dbReference type="EMBL" id="VORY01000017">
    <property type="protein sequence ID" value="TXD92783.1"/>
    <property type="molecule type" value="Genomic_DNA"/>
</dbReference>
<organism evidence="2 3">
    <name type="scientific">Gillisia hiemivivida</name>
    <dbReference type="NCBI Taxonomy" id="291190"/>
    <lineage>
        <taxon>Bacteria</taxon>
        <taxon>Pseudomonadati</taxon>
        <taxon>Bacteroidota</taxon>
        <taxon>Flavobacteriia</taxon>
        <taxon>Flavobacteriales</taxon>
        <taxon>Flavobacteriaceae</taxon>
        <taxon>Gillisia</taxon>
    </lineage>
</organism>
<comment type="caution">
    <text evidence="2">The sequence shown here is derived from an EMBL/GenBank/DDBJ whole genome shotgun (WGS) entry which is preliminary data.</text>
</comment>
<dbReference type="RefSeq" id="WP_146933483.1">
    <property type="nucleotide sequence ID" value="NZ_CBCSHZ010000016.1"/>
</dbReference>
<accession>A0A5C6ZVA1</accession>
<feature type="chain" id="PRO_5022759202" description="Lipocalin family protein" evidence="1">
    <location>
        <begin position="22"/>
        <end position="140"/>
    </location>
</feature>
<evidence type="ECO:0000256" key="1">
    <source>
        <dbReference type="SAM" id="SignalP"/>
    </source>
</evidence>
<sequence>MKKTLLILLAFPVLFFTSCSGDDDSAPPIETTSLFGTWDLDYYIQNNDVIENISCNDQITYNFTNTKTYTKTTFAGEGSTRCVVAVIVNGTWENLGDNQFRLTPNGSSSNQNLTITFLDSFRKFSIKYNTNFTEVYAKRN</sequence>
<keyword evidence="1" id="KW-0732">Signal</keyword>
<dbReference type="Proteomes" id="UP000321367">
    <property type="component" value="Unassembled WGS sequence"/>
</dbReference>
<keyword evidence="3" id="KW-1185">Reference proteome</keyword>
<gene>
    <name evidence="2" type="ORF">ES724_12705</name>
</gene>
<name>A0A5C6ZVA1_9FLAO</name>
<evidence type="ECO:0008006" key="4">
    <source>
        <dbReference type="Google" id="ProtNLM"/>
    </source>
</evidence>
<evidence type="ECO:0000313" key="3">
    <source>
        <dbReference type="Proteomes" id="UP000321367"/>
    </source>
</evidence>
<reference evidence="2 3" key="1">
    <citation type="submission" date="2019-08" db="EMBL/GenBank/DDBJ databases">
        <title>Genome sequence of Gillisia hiemivivida IC154 (type strain).</title>
        <authorList>
            <person name="Bowman J.P."/>
        </authorList>
    </citation>
    <scope>NUCLEOTIDE SEQUENCE [LARGE SCALE GENOMIC DNA]</scope>
    <source>
        <strain evidence="2 3">IC154</strain>
    </source>
</reference>
<dbReference type="PROSITE" id="PS51257">
    <property type="entry name" value="PROKAR_LIPOPROTEIN"/>
    <property type="match status" value="1"/>
</dbReference>
<dbReference type="AlphaFoldDB" id="A0A5C6ZVA1"/>
<protein>
    <recommendedName>
        <fullName evidence="4">Lipocalin family protein</fullName>
    </recommendedName>
</protein>
<evidence type="ECO:0000313" key="2">
    <source>
        <dbReference type="EMBL" id="TXD92783.1"/>
    </source>
</evidence>